<dbReference type="InterPro" id="IPR002048">
    <property type="entry name" value="EF_hand_dom"/>
</dbReference>
<keyword evidence="5" id="KW-0106">Calcium</keyword>
<dbReference type="GO" id="GO:0005524">
    <property type="term" value="F:ATP binding"/>
    <property type="evidence" value="ECO:0007669"/>
    <property type="project" value="UniProtKB-UniRule"/>
</dbReference>
<protein>
    <recommendedName>
        <fullName evidence="13">Non-specific serine/threonine protein kinase</fullName>
    </recommendedName>
</protein>
<evidence type="ECO:0000259" key="9">
    <source>
        <dbReference type="PROSITE" id="PS50011"/>
    </source>
</evidence>
<dbReference type="EMBL" id="BNCO01000012">
    <property type="protein sequence ID" value="GIL52091.1"/>
    <property type="molecule type" value="Genomic_DNA"/>
</dbReference>
<dbReference type="InterPro" id="IPR011992">
    <property type="entry name" value="EF-hand-dom_pair"/>
</dbReference>
<feature type="region of interest" description="Disordered" evidence="8">
    <location>
        <begin position="542"/>
        <end position="570"/>
    </location>
</feature>
<evidence type="ECO:0000256" key="4">
    <source>
        <dbReference type="ARBA" id="ARBA00022777"/>
    </source>
</evidence>
<keyword evidence="12" id="KW-1185">Reference proteome</keyword>
<evidence type="ECO:0000313" key="12">
    <source>
        <dbReference type="Proteomes" id="UP000747399"/>
    </source>
</evidence>
<evidence type="ECO:0000313" key="11">
    <source>
        <dbReference type="EMBL" id="GIL52091.1"/>
    </source>
</evidence>
<evidence type="ECO:0000256" key="1">
    <source>
        <dbReference type="ARBA" id="ARBA00022527"/>
    </source>
</evidence>
<evidence type="ECO:0000256" key="8">
    <source>
        <dbReference type="SAM" id="MobiDB-lite"/>
    </source>
</evidence>
<name>A0A8J4EYA0_9CHLO</name>
<dbReference type="GO" id="GO:0005509">
    <property type="term" value="F:calcium ion binding"/>
    <property type="evidence" value="ECO:0007669"/>
    <property type="project" value="InterPro"/>
</dbReference>
<feature type="domain" description="Protein kinase" evidence="9">
    <location>
        <begin position="15"/>
        <end position="309"/>
    </location>
</feature>
<dbReference type="PANTHER" id="PTHR24349">
    <property type="entry name" value="SERINE/THREONINE-PROTEIN KINASE"/>
    <property type="match status" value="1"/>
</dbReference>
<feature type="region of interest" description="Disordered" evidence="8">
    <location>
        <begin position="861"/>
        <end position="881"/>
    </location>
</feature>
<evidence type="ECO:0008006" key="13">
    <source>
        <dbReference type="Google" id="ProtNLM"/>
    </source>
</evidence>
<dbReference type="PROSITE" id="PS50222">
    <property type="entry name" value="EF_HAND_2"/>
    <property type="match status" value="4"/>
</dbReference>
<dbReference type="InterPro" id="IPR008271">
    <property type="entry name" value="Ser/Thr_kinase_AS"/>
</dbReference>
<evidence type="ECO:0000256" key="7">
    <source>
        <dbReference type="PROSITE-ProRule" id="PRU10141"/>
    </source>
</evidence>
<dbReference type="PROSITE" id="PS00018">
    <property type="entry name" value="EF_HAND_1"/>
    <property type="match status" value="4"/>
</dbReference>
<evidence type="ECO:0000259" key="10">
    <source>
        <dbReference type="PROSITE" id="PS50222"/>
    </source>
</evidence>
<dbReference type="SMART" id="SM00220">
    <property type="entry name" value="S_TKc"/>
    <property type="match status" value="1"/>
</dbReference>
<feature type="domain" description="EF-hand" evidence="10">
    <location>
        <begin position="472"/>
        <end position="507"/>
    </location>
</feature>
<feature type="domain" description="EF-hand" evidence="10">
    <location>
        <begin position="355"/>
        <end position="390"/>
    </location>
</feature>
<dbReference type="InterPro" id="IPR050205">
    <property type="entry name" value="CDPK_Ser/Thr_kinases"/>
</dbReference>
<organism evidence="11 12">
    <name type="scientific">Volvox africanus</name>
    <dbReference type="NCBI Taxonomy" id="51714"/>
    <lineage>
        <taxon>Eukaryota</taxon>
        <taxon>Viridiplantae</taxon>
        <taxon>Chlorophyta</taxon>
        <taxon>core chlorophytes</taxon>
        <taxon>Chlorophyceae</taxon>
        <taxon>CS clade</taxon>
        <taxon>Chlamydomonadales</taxon>
        <taxon>Volvocaceae</taxon>
        <taxon>Volvox</taxon>
    </lineage>
</organism>
<feature type="domain" description="EF-hand" evidence="10">
    <location>
        <begin position="409"/>
        <end position="444"/>
    </location>
</feature>
<feature type="region of interest" description="Disordered" evidence="8">
    <location>
        <begin position="643"/>
        <end position="671"/>
    </location>
</feature>
<evidence type="ECO:0000256" key="3">
    <source>
        <dbReference type="ARBA" id="ARBA00022741"/>
    </source>
</evidence>
<dbReference type="SUPFAM" id="SSF56112">
    <property type="entry name" value="Protein kinase-like (PK-like)"/>
    <property type="match status" value="1"/>
</dbReference>
<feature type="domain" description="EF-hand" evidence="10">
    <location>
        <begin position="508"/>
        <end position="543"/>
    </location>
</feature>
<dbReference type="InterPro" id="IPR017441">
    <property type="entry name" value="Protein_kinase_ATP_BS"/>
</dbReference>
<feature type="binding site" evidence="7">
    <location>
        <position position="48"/>
    </location>
    <ligand>
        <name>ATP</name>
        <dbReference type="ChEBI" id="CHEBI:30616"/>
    </ligand>
</feature>
<dbReference type="GO" id="GO:0004674">
    <property type="term" value="F:protein serine/threonine kinase activity"/>
    <property type="evidence" value="ECO:0007669"/>
    <property type="project" value="UniProtKB-KW"/>
</dbReference>
<dbReference type="InterPro" id="IPR018247">
    <property type="entry name" value="EF_Hand_1_Ca_BS"/>
</dbReference>
<accession>A0A8J4EYA0</accession>
<feature type="compositionally biased region" description="Gly residues" evidence="8">
    <location>
        <begin position="548"/>
        <end position="559"/>
    </location>
</feature>
<dbReference type="InterPro" id="IPR000719">
    <property type="entry name" value="Prot_kinase_dom"/>
</dbReference>
<dbReference type="PROSITE" id="PS00107">
    <property type="entry name" value="PROTEIN_KINASE_ATP"/>
    <property type="match status" value="1"/>
</dbReference>
<gene>
    <name evidence="11" type="ORF">Vafri_8070</name>
</gene>
<keyword evidence="4" id="KW-0418">Kinase</keyword>
<dbReference type="AlphaFoldDB" id="A0A8J4EYA0"/>
<dbReference type="Proteomes" id="UP000747399">
    <property type="component" value="Unassembled WGS sequence"/>
</dbReference>
<dbReference type="SMART" id="SM00054">
    <property type="entry name" value="EFh"/>
    <property type="match status" value="4"/>
</dbReference>
<keyword evidence="1" id="KW-0723">Serine/threonine-protein kinase</keyword>
<dbReference type="InterPro" id="IPR011009">
    <property type="entry name" value="Kinase-like_dom_sf"/>
</dbReference>
<keyword evidence="2" id="KW-0808">Transferase</keyword>
<dbReference type="Gene3D" id="1.10.238.10">
    <property type="entry name" value="EF-hand"/>
    <property type="match status" value="3"/>
</dbReference>
<dbReference type="Pfam" id="PF00069">
    <property type="entry name" value="Pkinase"/>
    <property type="match status" value="1"/>
</dbReference>
<sequence length="1174" mass="120477">VQWVVRPGPPVESAYLLGDILGKGSFGVVRAATHLATGAKVAVKTIRKSLLGAADVSALRREVEILHHLSGHPHISQLLGVYEEPTQLHLVLELYQGGDLFDAIIAVGRHSERAAADVMRTVLTALSYCHAMGVAHRDIKPENFMLTAPLPPGAGPGEAGAAADSCLQTGASTGGGGGGGGDARESVGSKLKLIDFGLSVFCSDSVPLTDTVGTSYYVAPEVLARSYSRSADVWSAGVILHILLTGYAPFDGRNDQEILRAVQTGKLDLTTDPIWTSISRDATAVVTAMLNRDPAQRATADQVLAMPWLGRTAASCTASTTPLPGVVSDRMRRFARMNSFKKEARRVVASLMRPEEVAGLVAQFKSLDSDGDGKLNVQELRDGLARQELQSKVGLLAAGAELGRGPGPLREDELKELVERSDLNGDGLLDQSEFLGAALPTAVIARQAQQSLAAVTLARPGSRTNGIAAAAAANNPLAAAFAHFDADSSGFITPDELRSALAAHHPESQGPDIRALLSRVDRDADGRISYPEFVDMLVQEIDDEDEPGGGGGGGGGGPNGPTARGSAASSKIRLDGGVAAVVPGSRTAKGGQRLRAVEPGVGPYPSGRGGGGGGGSRSAAAKRQMHVPAAWGVGGPVPPLPPARGAARGGRNGQNHTTSFRSMGAAQSGGSGGLSSFDWYDECNSRAETSCEGDEGGGWIHGEASAAATAAEAKMFASSVSEYAPPRLTPGPPAAAHEGLYHAAETAALTRLGGGPGQMSVGAPAVRCSAPGWATGGGGGPGYTAHRPLPLTIPPPPPAAARRARRHSAAEALEDGYANGYGEYSTGGDGGGAGTTAADGRYGDVTERVVRVSRISEGQTALTSNHQHNHHKTHKQPLPVNGPRQHAAMYPGSSTQTRGGGGVGPSPLGGHRGRHKQMVYGNEDKVAQRGPCPRMDMAISVLQGRGRVGGGGGGGVSAPVDHLISPVADPSCGIGGGSGRQRGAAVLQPRAVVPVTAFSDYPAVGHPGVHGEGGGGGRSGHYNRRTLEYSDQALAMPRGAGAGAGGGGAAVAFPNEGAVLPPGTCEEQCYPDHTTTTARHRRSLVSVPSEVRQTPNQQQHHQRQLSPCLDYPAAAAGYDNHSYGGNMYSEPLPYLGGNVRGSQRQQLSSAAAAPWADAYRGGGGTSPRGDGMIL</sequence>
<dbReference type="CDD" id="cd05117">
    <property type="entry name" value="STKc_CAMK"/>
    <property type="match status" value="1"/>
</dbReference>
<reference evidence="11" key="1">
    <citation type="journal article" date="2021" name="Proc. Natl. Acad. Sci. U.S.A.">
        <title>Three genomes in the algal genus Volvox reveal the fate of a haploid sex-determining region after a transition to homothallism.</title>
        <authorList>
            <person name="Yamamoto K."/>
            <person name="Hamaji T."/>
            <person name="Kawai-Toyooka H."/>
            <person name="Matsuzaki R."/>
            <person name="Takahashi F."/>
            <person name="Nishimura Y."/>
            <person name="Kawachi M."/>
            <person name="Noguchi H."/>
            <person name="Minakuchi Y."/>
            <person name="Umen J.G."/>
            <person name="Toyoda A."/>
            <person name="Nozaki H."/>
        </authorList>
    </citation>
    <scope>NUCLEOTIDE SEQUENCE</scope>
    <source>
        <strain evidence="11">NIES-3780</strain>
    </source>
</reference>
<proteinExistence type="predicted"/>
<keyword evidence="3 7" id="KW-0547">Nucleotide-binding</keyword>
<feature type="region of interest" description="Disordered" evidence="8">
    <location>
        <begin position="583"/>
        <end position="619"/>
    </location>
</feature>
<evidence type="ECO:0000256" key="2">
    <source>
        <dbReference type="ARBA" id="ARBA00022679"/>
    </source>
</evidence>
<dbReference type="CDD" id="cd00051">
    <property type="entry name" value="EFh"/>
    <property type="match status" value="2"/>
</dbReference>
<dbReference type="PROSITE" id="PS00108">
    <property type="entry name" value="PROTEIN_KINASE_ST"/>
    <property type="match status" value="1"/>
</dbReference>
<comment type="caution">
    <text evidence="11">The sequence shown here is derived from an EMBL/GenBank/DDBJ whole genome shotgun (WGS) entry which is preliminary data.</text>
</comment>
<feature type="compositionally biased region" description="Gly residues" evidence="8">
    <location>
        <begin position="607"/>
        <end position="616"/>
    </location>
</feature>
<keyword evidence="6 7" id="KW-0067">ATP-binding</keyword>
<evidence type="ECO:0000256" key="6">
    <source>
        <dbReference type="ARBA" id="ARBA00022840"/>
    </source>
</evidence>
<dbReference type="Gene3D" id="1.10.510.10">
    <property type="entry name" value="Transferase(Phosphotransferase) domain 1"/>
    <property type="match status" value="1"/>
</dbReference>
<dbReference type="Pfam" id="PF13499">
    <property type="entry name" value="EF-hand_7"/>
    <property type="match status" value="2"/>
</dbReference>
<dbReference type="Gene3D" id="3.30.200.20">
    <property type="entry name" value="Phosphorylase Kinase, domain 1"/>
    <property type="match status" value="1"/>
</dbReference>
<dbReference type="SUPFAM" id="SSF47473">
    <property type="entry name" value="EF-hand"/>
    <property type="match status" value="1"/>
</dbReference>
<dbReference type="FunFam" id="3.30.200.20:FF:000042">
    <property type="entry name" value="Aurora kinase A"/>
    <property type="match status" value="1"/>
</dbReference>
<dbReference type="PROSITE" id="PS50011">
    <property type="entry name" value="PROTEIN_KINASE_DOM"/>
    <property type="match status" value="1"/>
</dbReference>
<evidence type="ECO:0000256" key="5">
    <source>
        <dbReference type="ARBA" id="ARBA00022837"/>
    </source>
</evidence>
<feature type="non-terminal residue" evidence="11">
    <location>
        <position position="1174"/>
    </location>
</feature>